<evidence type="ECO:0000259" key="1">
    <source>
        <dbReference type="PROSITE" id="PS51085"/>
    </source>
</evidence>
<proteinExistence type="predicted"/>
<dbReference type="InterPro" id="IPR001041">
    <property type="entry name" value="2Fe-2S_ferredoxin-type"/>
</dbReference>
<dbReference type="GO" id="GO:0016491">
    <property type="term" value="F:oxidoreductase activity"/>
    <property type="evidence" value="ECO:0007669"/>
    <property type="project" value="InterPro"/>
</dbReference>
<dbReference type="Pfam" id="PF00175">
    <property type="entry name" value="NAD_binding_1"/>
    <property type="match status" value="1"/>
</dbReference>
<dbReference type="PANTHER" id="PTHR42815:SF2">
    <property type="entry name" value="FAD-BINDING, PUTATIVE (AFU_ORTHOLOGUE AFUA_6G07600)-RELATED"/>
    <property type="match status" value="1"/>
</dbReference>
<feature type="domain" description="2Fe-2S ferredoxin-type" evidence="1">
    <location>
        <begin position="593"/>
        <end position="686"/>
    </location>
</feature>
<name>A0A9X1K4A5_9RHOB</name>
<dbReference type="GO" id="GO:0051537">
    <property type="term" value="F:2 iron, 2 sulfur cluster binding"/>
    <property type="evidence" value="ECO:0007669"/>
    <property type="project" value="InterPro"/>
</dbReference>
<dbReference type="InterPro" id="IPR017927">
    <property type="entry name" value="FAD-bd_FR_type"/>
</dbReference>
<dbReference type="AlphaFoldDB" id="A0A9X1K4A5"/>
<dbReference type="InterPro" id="IPR006058">
    <property type="entry name" value="2Fe2S_fd_BS"/>
</dbReference>
<dbReference type="Proteomes" id="UP001138661">
    <property type="component" value="Unassembled WGS sequence"/>
</dbReference>
<evidence type="ECO:0000313" key="3">
    <source>
        <dbReference type="EMBL" id="MBW4709512.1"/>
    </source>
</evidence>
<dbReference type="RefSeq" id="WP_219505146.1">
    <property type="nucleotide sequence ID" value="NZ_JAHXDN010000005.1"/>
</dbReference>
<dbReference type="PROSITE" id="PS51085">
    <property type="entry name" value="2FE2S_FER_2"/>
    <property type="match status" value="1"/>
</dbReference>
<dbReference type="PROSITE" id="PS00197">
    <property type="entry name" value="2FE2S_FER_1"/>
    <property type="match status" value="1"/>
</dbReference>
<dbReference type="CDD" id="cd00207">
    <property type="entry name" value="fer2"/>
    <property type="match status" value="1"/>
</dbReference>
<evidence type="ECO:0000313" key="4">
    <source>
        <dbReference type="Proteomes" id="UP001138661"/>
    </source>
</evidence>
<dbReference type="CDD" id="cd06184">
    <property type="entry name" value="flavohem_like_fad_nad_binding"/>
    <property type="match status" value="1"/>
</dbReference>
<feature type="domain" description="FAD-binding FR-type" evidence="2">
    <location>
        <begin position="331"/>
        <end position="437"/>
    </location>
</feature>
<dbReference type="Pfam" id="PF00111">
    <property type="entry name" value="Fer2"/>
    <property type="match status" value="1"/>
</dbReference>
<sequence length="686" mass="74704">MSDTTDHLSPFHHGEREVQTRYGVREDIEAFARQVVRDHMPDQHIAFYENLEMVIIGCVNGLDRPWATILAGPSGFMSSPDPRTLRIDALPAPGDPFHRTLAEGTEIGILGIDLAARRRNRLTGTISAVDAKGFAVGIRQTFGNCPQYIQARSIVGAARPSDNRKSLRTSRFNASHRAIFSKADTIFIASAYLGFKGSASRGADVSHRGGKPGFVRMEDSNTILVPDYSGNNHFNTVGNLVVNPKMGLLVPDFDNGHILHATGVAEIVWDGALVDAFTGAQRLIRFRPEDVVCIEGALPYRFRFDSYSGDLNRTGTWDEADQKMSVKQGLDKIMPLRVTEVERESDKVLSLWLMRADQRPLPAHEPGQFLPIQIKLPNQKLPLDRTYTISNPPGGNSYRLSIKDEGEGALVSPYLHAFANPGLEIGARPPRGSFVLDQESDRPAVFISAGIGITPMIAMVEHIALTQRSRPVVFLHGAKSPHQAAFLSRLEALSGELVTMRSHIRFSQGSDSERGVSLPHSEGRIDQVLLAEFLPRDEADYYLCGPTQFMRDTYVSLRALGVDPKSIRYEAFGPATVIGDPATIGKNLASGPVGVRFSKTGVDVTWTPESGTLLDLALAAGLTPEYACRSGVCGTCAVRALCGEVAYIRDPAAARANDQVLLCCSVPHASQDQDGCGPGLRLTIDL</sequence>
<comment type="caution">
    <text evidence="3">The sequence shown here is derived from an EMBL/GenBank/DDBJ whole genome shotgun (WGS) entry which is preliminary data.</text>
</comment>
<protein>
    <submittedName>
        <fullName evidence="3">Pyridoxamine 5'-phosphate oxidase family protein</fullName>
    </submittedName>
</protein>
<reference evidence="3" key="1">
    <citation type="submission" date="2021-07" db="EMBL/GenBank/DDBJ databases">
        <title>Roseobacter insulae sp. nov., isolated from a tidal flat.</title>
        <authorList>
            <person name="Park S."/>
            <person name="Yoon J.-H."/>
        </authorList>
    </citation>
    <scope>NUCLEOTIDE SEQUENCE</scope>
    <source>
        <strain evidence="3">YSTF-M11</strain>
    </source>
</reference>
<keyword evidence="4" id="KW-1185">Reference proteome</keyword>
<organism evidence="3 4">
    <name type="scientific">Roseobacter insulae</name>
    <dbReference type="NCBI Taxonomy" id="2859783"/>
    <lineage>
        <taxon>Bacteria</taxon>
        <taxon>Pseudomonadati</taxon>
        <taxon>Pseudomonadota</taxon>
        <taxon>Alphaproteobacteria</taxon>
        <taxon>Rhodobacterales</taxon>
        <taxon>Roseobacteraceae</taxon>
        <taxon>Roseobacter</taxon>
    </lineage>
</organism>
<dbReference type="EMBL" id="JAHXDN010000005">
    <property type="protein sequence ID" value="MBW4709512.1"/>
    <property type="molecule type" value="Genomic_DNA"/>
</dbReference>
<dbReference type="PANTHER" id="PTHR42815">
    <property type="entry name" value="FAD-BINDING, PUTATIVE (AFU_ORTHOLOGUE AFUA_6G07600)-RELATED"/>
    <property type="match status" value="1"/>
</dbReference>
<evidence type="ECO:0000259" key="2">
    <source>
        <dbReference type="PROSITE" id="PS51384"/>
    </source>
</evidence>
<accession>A0A9X1K4A5</accession>
<gene>
    <name evidence="3" type="ORF">KX928_17110</name>
</gene>
<dbReference type="PROSITE" id="PS51384">
    <property type="entry name" value="FAD_FR"/>
    <property type="match status" value="1"/>
</dbReference>
<dbReference type="InterPro" id="IPR001433">
    <property type="entry name" value="OxRdtase_FAD/NAD-bd"/>
</dbReference>